<dbReference type="InterPro" id="IPR007632">
    <property type="entry name" value="Anoctamin"/>
</dbReference>
<name>A0A7R9Y9L2_9STRA</name>
<dbReference type="GO" id="GO:0016020">
    <property type="term" value="C:membrane"/>
    <property type="evidence" value="ECO:0007669"/>
    <property type="project" value="UniProtKB-SubCell"/>
</dbReference>
<evidence type="ECO:0000259" key="7">
    <source>
        <dbReference type="Pfam" id="PF04547"/>
    </source>
</evidence>
<proteinExistence type="predicted"/>
<feature type="domain" description="Anoctamin transmembrane" evidence="7">
    <location>
        <begin position="287"/>
        <end position="739"/>
    </location>
</feature>
<organism evidence="8">
    <name type="scientific">Pinguiococcus pyrenoidosus</name>
    <dbReference type="NCBI Taxonomy" id="172671"/>
    <lineage>
        <taxon>Eukaryota</taxon>
        <taxon>Sar</taxon>
        <taxon>Stramenopiles</taxon>
        <taxon>Ochrophyta</taxon>
        <taxon>Pinguiophyceae</taxon>
        <taxon>Pinguiochrysidales</taxon>
        <taxon>Pinguiochrysidaceae</taxon>
        <taxon>Pinguiococcus</taxon>
    </lineage>
</organism>
<evidence type="ECO:0000256" key="5">
    <source>
        <dbReference type="SAM" id="Coils"/>
    </source>
</evidence>
<feature type="transmembrane region" description="Helical" evidence="6">
    <location>
        <begin position="437"/>
        <end position="455"/>
    </location>
</feature>
<dbReference type="InterPro" id="IPR049452">
    <property type="entry name" value="Anoctamin_TM"/>
</dbReference>
<accession>A0A7R9Y9L2</accession>
<keyword evidence="3 6" id="KW-1133">Transmembrane helix</keyword>
<dbReference type="PANTHER" id="PTHR12308">
    <property type="entry name" value="ANOCTAMIN"/>
    <property type="match status" value="1"/>
</dbReference>
<feature type="transmembrane region" description="Helical" evidence="6">
    <location>
        <begin position="666"/>
        <end position="690"/>
    </location>
</feature>
<dbReference type="GO" id="GO:0005254">
    <property type="term" value="F:chloride channel activity"/>
    <property type="evidence" value="ECO:0007669"/>
    <property type="project" value="TreeGrafter"/>
</dbReference>
<feature type="transmembrane region" description="Helical" evidence="6">
    <location>
        <begin position="12"/>
        <end position="29"/>
    </location>
</feature>
<feature type="transmembrane region" description="Helical" evidence="6">
    <location>
        <begin position="702"/>
        <end position="722"/>
    </location>
</feature>
<comment type="subcellular location">
    <subcellularLocation>
        <location evidence="1">Membrane</location>
        <topology evidence="1">Multi-pass membrane protein</topology>
    </subcellularLocation>
</comment>
<keyword evidence="5" id="KW-0175">Coiled coil</keyword>
<reference evidence="8" key="1">
    <citation type="submission" date="2021-01" db="EMBL/GenBank/DDBJ databases">
        <authorList>
            <person name="Corre E."/>
            <person name="Pelletier E."/>
            <person name="Niang G."/>
            <person name="Scheremetjew M."/>
            <person name="Finn R."/>
            <person name="Kale V."/>
            <person name="Holt S."/>
            <person name="Cochrane G."/>
            <person name="Meng A."/>
            <person name="Brown T."/>
            <person name="Cohen L."/>
        </authorList>
    </citation>
    <scope>NUCLEOTIDE SEQUENCE</scope>
    <source>
        <strain evidence="8">CCMP2078</strain>
    </source>
</reference>
<sequence>MAGVPQPIFDFIFTVACTLILFFLFSRLIKRAKEMERQRRKQQRKLKDDVGQTKSQFEIDAFFKQYSYSWDYAIVLPVYEAENEKEKLPKRAAVYSHQRIAENISNAGLECRFVLSDANDKVFLYIRATEQRLLMEMDRTDMKAELDPDRLRELMREGGHGWQGLTYPGDPIAKGPGELPERGDVDSLYPAFDYIYAEFNLEYNDKHAGLYKTHPSSILKSPDRIKLILSILRDQGPGGAKLPIDRLTHEKVIMTHFAIHVTRELRDVRDCIMNLFTMPWEIDHHMIRDYFAEKIALYFVFVSHYTTWLFLAALMGTITWIDVVAEDTYSASLVPFFAIFMALWATFFSEFWKRKEATYAMQWGTHDFESIEQERIEFEGVNVLSPVDREPRKYYPPLKSHLSRAYAYTVISGLITVVIIVVAAIFVLKFFTVENPVYVGGLNIGPFIPTVANAIQIQIMDMIYGAIAVKLTDGENHRTQTQYEDNLICKSFLFQCVNSYAALVYIAFVKDHFGPDSARCLNRDCLAELSTALGTILIVRLLVGNIQEIGVPMLLNWWRARAARKEAAKHGNEQKKKTTADGDASGTVASQFNLQPYDVFEDQFDDYLELIIQYGYATLFVAAFPLAPVMSFVNNWIEIRVDGFKLCYLSRRPEPRAAQDIGTWQMILDVLGTVAVIVNVGIICFTGDFLDGLPGNQSEQLAGRFLIFLAFEHVLLVLKFLLSVFVPDVPEATEIQIERAQFYTEKVILNREDDDDATLANSVKPTVLDMVVYREQEAPDENLA</sequence>
<evidence type="ECO:0000256" key="3">
    <source>
        <dbReference type="ARBA" id="ARBA00022989"/>
    </source>
</evidence>
<dbReference type="PANTHER" id="PTHR12308:SF73">
    <property type="entry name" value="ANOCTAMIN"/>
    <property type="match status" value="1"/>
</dbReference>
<feature type="transmembrane region" description="Helical" evidence="6">
    <location>
        <begin position="295"/>
        <end position="321"/>
    </location>
</feature>
<evidence type="ECO:0000313" key="8">
    <source>
        <dbReference type="EMBL" id="CAD8252758.1"/>
    </source>
</evidence>
<evidence type="ECO:0000256" key="4">
    <source>
        <dbReference type="ARBA" id="ARBA00023136"/>
    </source>
</evidence>
<dbReference type="Pfam" id="PF04547">
    <property type="entry name" value="Anoctamin"/>
    <property type="match status" value="1"/>
</dbReference>
<evidence type="ECO:0000256" key="1">
    <source>
        <dbReference type="ARBA" id="ARBA00004141"/>
    </source>
</evidence>
<keyword evidence="2 6" id="KW-0812">Transmembrane</keyword>
<dbReference type="EMBL" id="HBEA01003035">
    <property type="protein sequence ID" value="CAD8252758.1"/>
    <property type="molecule type" value="Transcribed_RNA"/>
</dbReference>
<gene>
    <name evidence="8" type="ORF">PPYR1160_LOCUS2250</name>
</gene>
<evidence type="ECO:0000256" key="2">
    <source>
        <dbReference type="ARBA" id="ARBA00022692"/>
    </source>
</evidence>
<protein>
    <recommendedName>
        <fullName evidence="7">Anoctamin transmembrane domain-containing protein</fullName>
    </recommendedName>
</protein>
<feature type="transmembrane region" description="Helical" evidence="6">
    <location>
        <begin position="405"/>
        <end position="431"/>
    </location>
</feature>
<feature type="coiled-coil region" evidence="5">
    <location>
        <begin position="25"/>
        <end position="52"/>
    </location>
</feature>
<feature type="transmembrane region" description="Helical" evidence="6">
    <location>
        <begin position="333"/>
        <end position="352"/>
    </location>
</feature>
<evidence type="ECO:0000256" key="6">
    <source>
        <dbReference type="SAM" id="Phobius"/>
    </source>
</evidence>
<dbReference type="AlphaFoldDB" id="A0A7R9Y9L2"/>
<keyword evidence="4 6" id="KW-0472">Membrane</keyword>